<evidence type="ECO:0000313" key="1">
    <source>
        <dbReference type="EMBL" id="CAF0914528.1"/>
    </source>
</evidence>
<evidence type="ECO:0000313" key="2">
    <source>
        <dbReference type="Proteomes" id="UP000663852"/>
    </source>
</evidence>
<proteinExistence type="predicted"/>
<accession>A0A814ANC4</accession>
<protein>
    <submittedName>
        <fullName evidence="1">Uncharacterized protein</fullName>
    </submittedName>
</protein>
<comment type="caution">
    <text evidence="1">The sequence shown here is derived from an EMBL/GenBank/DDBJ whole genome shotgun (WGS) entry which is preliminary data.</text>
</comment>
<name>A0A814ANC4_ADIRI</name>
<dbReference type="Proteomes" id="UP000663852">
    <property type="component" value="Unassembled WGS sequence"/>
</dbReference>
<reference evidence="1" key="1">
    <citation type="submission" date="2021-02" db="EMBL/GenBank/DDBJ databases">
        <authorList>
            <person name="Nowell W R."/>
        </authorList>
    </citation>
    <scope>NUCLEOTIDE SEQUENCE</scope>
</reference>
<dbReference type="AlphaFoldDB" id="A0A814ANC4"/>
<organism evidence="1 2">
    <name type="scientific">Adineta ricciae</name>
    <name type="common">Rotifer</name>
    <dbReference type="NCBI Taxonomy" id="249248"/>
    <lineage>
        <taxon>Eukaryota</taxon>
        <taxon>Metazoa</taxon>
        <taxon>Spiralia</taxon>
        <taxon>Gnathifera</taxon>
        <taxon>Rotifera</taxon>
        <taxon>Eurotatoria</taxon>
        <taxon>Bdelloidea</taxon>
        <taxon>Adinetida</taxon>
        <taxon>Adinetidae</taxon>
        <taxon>Adineta</taxon>
    </lineage>
</organism>
<sequence length="87" mass="9803">MCTFPVCRYIVYLIQKIFIRLTSPSAYAFDSEGVSALSERMSSCLPFTTMSTMCFDHLTNATAALQRLFDPMKAHSIDTSLMEVDAY</sequence>
<gene>
    <name evidence="1" type="ORF">EDS130_LOCUS10448</name>
</gene>
<dbReference type="EMBL" id="CAJNOJ010000036">
    <property type="protein sequence ID" value="CAF0914528.1"/>
    <property type="molecule type" value="Genomic_DNA"/>
</dbReference>